<dbReference type="PANTHER" id="PTHR15375:SF26">
    <property type="entry name" value="PROTEIN CHIFFON"/>
    <property type="match status" value="1"/>
</dbReference>
<reference evidence="7" key="1">
    <citation type="submission" date="2022-08" db="EMBL/GenBank/DDBJ databases">
        <title>Novel sulfate-reducing endosymbionts in the free-living metamonad Anaeramoeba.</title>
        <authorList>
            <person name="Jerlstrom-Hultqvist J."/>
            <person name="Cepicka I."/>
            <person name="Gallot-Lavallee L."/>
            <person name="Salas-Leiva D."/>
            <person name="Curtis B.A."/>
            <person name="Zahonova K."/>
            <person name="Pipaliya S."/>
            <person name="Dacks J."/>
            <person name="Roger A.J."/>
        </authorList>
    </citation>
    <scope>NUCLEOTIDE SEQUENCE</scope>
    <source>
        <strain evidence="7">Schooner1</strain>
    </source>
</reference>
<evidence type="ECO:0000259" key="6">
    <source>
        <dbReference type="PROSITE" id="PS51265"/>
    </source>
</evidence>
<keyword evidence="1" id="KW-0479">Metal-binding</keyword>
<dbReference type="InterPro" id="IPR051590">
    <property type="entry name" value="Replication_Regulatory_Kinase"/>
</dbReference>
<feature type="region of interest" description="Disordered" evidence="5">
    <location>
        <begin position="495"/>
        <end position="544"/>
    </location>
</feature>
<feature type="compositionally biased region" description="Basic and acidic residues" evidence="5">
    <location>
        <begin position="358"/>
        <end position="396"/>
    </location>
</feature>
<evidence type="ECO:0000256" key="2">
    <source>
        <dbReference type="ARBA" id="ARBA00022771"/>
    </source>
</evidence>
<dbReference type="PANTHER" id="PTHR15375">
    <property type="entry name" value="ACTIVATOR OF S-PHASE KINASE-RELATED"/>
    <property type="match status" value="1"/>
</dbReference>
<organism evidence="7 8">
    <name type="scientific">Anaeramoeba flamelloides</name>
    <dbReference type="NCBI Taxonomy" id="1746091"/>
    <lineage>
        <taxon>Eukaryota</taxon>
        <taxon>Metamonada</taxon>
        <taxon>Anaeramoebidae</taxon>
        <taxon>Anaeramoeba</taxon>
    </lineage>
</organism>
<feature type="compositionally biased region" description="Polar residues" evidence="5">
    <location>
        <begin position="54"/>
        <end position="87"/>
    </location>
</feature>
<dbReference type="Gene3D" id="6.10.250.3410">
    <property type="entry name" value="DBF zinc finger"/>
    <property type="match status" value="1"/>
</dbReference>
<dbReference type="EMBL" id="JAOAOG010000288">
    <property type="protein sequence ID" value="KAJ6232778.1"/>
    <property type="molecule type" value="Genomic_DNA"/>
</dbReference>
<evidence type="ECO:0000313" key="7">
    <source>
        <dbReference type="EMBL" id="KAJ6232778.1"/>
    </source>
</evidence>
<evidence type="ECO:0000256" key="3">
    <source>
        <dbReference type="ARBA" id="ARBA00022833"/>
    </source>
</evidence>
<dbReference type="Proteomes" id="UP001150062">
    <property type="component" value="Unassembled WGS sequence"/>
</dbReference>
<keyword evidence="3" id="KW-0862">Zinc</keyword>
<dbReference type="GO" id="GO:0016301">
    <property type="term" value="F:kinase activity"/>
    <property type="evidence" value="ECO:0007669"/>
    <property type="project" value="UniProtKB-KW"/>
</dbReference>
<evidence type="ECO:0000256" key="4">
    <source>
        <dbReference type="PROSITE-ProRule" id="PRU00600"/>
    </source>
</evidence>
<evidence type="ECO:0000256" key="1">
    <source>
        <dbReference type="ARBA" id="ARBA00022723"/>
    </source>
</evidence>
<dbReference type="InterPro" id="IPR006572">
    <property type="entry name" value="Znf_DBF"/>
</dbReference>
<dbReference type="InterPro" id="IPR038545">
    <property type="entry name" value="Znf_DBF_sf"/>
</dbReference>
<proteinExistence type="predicted"/>
<feature type="compositionally biased region" description="Polar residues" evidence="5">
    <location>
        <begin position="535"/>
        <end position="544"/>
    </location>
</feature>
<accession>A0ABQ8XJF3</accession>
<feature type="domain" description="DBF4-type" evidence="6">
    <location>
        <begin position="296"/>
        <end position="345"/>
    </location>
</feature>
<sequence length="592" mass="69220">MNQKTTLSIFYLHIENLTIKKEILKKLKLLGAKVSTFLDHRVRFLVTDRPVKKMNTSKPITPSSPHASVTSTPSRVGNCSPFQQPRTPLSICKKNKSKRLSQLLSKNNQRRNNQKTDFHDKLITTARKLKIKILSVQQIRGWLRKKLPENGTKKEISNQLKDYLDLKKKINNKILKLKEINQPKTQTTNQFNLRKTSGLRKTFDFKSKSYPNLTTHQSKLDLLGKESLYPFLMISDDKQLYKQLSKEFTLTSIPTTVTFLDKSSRLRNKDFSLENLKKIREKPQTKVIKQKRAKTKLKGSGFCEICKQRYQNMDEHTKSLKHKTFAQNESNFLQVDELFVQLRTENCKNNKNQSKIELKNQDDKKEMETKMKTEKGTENEKETITKNKKDFPKDPELTNNPEFSNEKELANNSYQDCEKENSRFTFNTTIPYSDSIPSSSVESDLCINSEYESEQASNTSLDSDKDFLQVNSITKSPYRETLLADESLMFERKRRFNDTNTDDDNDEDQDEDDNDSDDDDDDDDDSDYEHKKKSLFNSQLSNKNKQTEISNMILTNNNHEFQNNNLKRRRVFRKDTHNPDFHLAQMYGSKKK</sequence>
<feature type="region of interest" description="Disordered" evidence="5">
    <location>
        <begin position="358"/>
        <end position="407"/>
    </location>
</feature>
<dbReference type="Pfam" id="PF07535">
    <property type="entry name" value="zf-DBF"/>
    <property type="match status" value="1"/>
</dbReference>
<comment type="caution">
    <text evidence="7">The sequence shown here is derived from an EMBL/GenBank/DDBJ whole genome shotgun (WGS) entry which is preliminary data.</text>
</comment>
<evidence type="ECO:0000256" key="5">
    <source>
        <dbReference type="SAM" id="MobiDB-lite"/>
    </source>
</evidence>
<protein>
    <submittedName>
        <fullName evidence="7">Activator of s-phase kinase-related</fullName>
    </submittedName>
</protein>
<keyword evidence="7" id="KW-0418">Kinase</keyword>
<gene>
    <name evidence="7" type="ORF">M0813_04584</name>
</gene>
<feature type="region of interest" description="Disordered" evidence="5">
    <location>
        <begin position="53"/>
        <end position="88"/>
    </location>
</feature>
<keyword evidence="8" id="KW-1185">Reference proteome</keyword>
<evidence type="ECO:0000313" key="8">
    <source>
        <dbReference type="Proteomes" id="UP001150062"/>
    </source>
</evidence>
<keyword evidence="2 4" id="KW-0863">Zinc-finger</keyword>
<dbReference type="SMART" id="SM00586">
    <property type="entry name" value="ZnF_DBF"/>
    <property type="match status" value="1"/>
</dbReference>
<feature type="compositionally biased region" description="Acidic residues" evidence="5">
    <location>
        <begin position="500"/>
        <end position="527"/>
    </location>
</feature>
<name>A0ABQ8XJF3_9EUKA</name>
<dbReference type="PROSITE" id="PS51265">
    <property type="entry name" value="ZF_DBF4"/>
    <property type="match status" value="1"/>
</dbReference>
<keyword evidence="7" id="KW-0808">Transferase</keyword>